<dbReference type="InterPro" id="IPR029044">
    <property type="entry name" value="Nucleotide-diphossugar_trans"/>
</dbReference>
<evidence type="ECO:0000259" key="1">
    <source>
        <dbReference type="Pfam" id="PF00535"/>
    </source>
</evidence>
<reference evidence="2 3" key="3">
    <citation type="submission" date="2021-02" db="EMBL/GenBank/DDBJ databases">
        <authorList>
            <person name="Merkel A.Y."/>
        </authorList>
    </citation>
    <scope>NUCLEOTIDE SEQUENCE [LARGE SCALE GENOMIC DNA]</scope>
    <source>
        <strain evidence="2 3">T05b</strain>
    </source>
</reference>
<evidence type="ECO:0000313" key="2">
    <source>
        <dbReference type="EMBL" id="MBN2965576.1"/>
    </source>
</evidence>
<protein>
    <submittedName>
        <fullName evidence="2">Glycosyltransferase</fullName>
    </submittedName>
</protein>
<dbReference type="PANTHER" id="PTHR22916:SF3">
    <property type="entry name" value="UDP-GLCNAC:BETAGAL BETA-1,3-N-ACETYLGLUCOSAMINYLTRANSFERASE-LIKE PROTEIN 1"/>
    <property type="match status" value="1"/>
</dbReference>
<dbReference type="EMBL" id="JAFHKK010000048">
    <property type="protein sequence ID" value="MBN2965576.1"/>
    <property type="molecule type" value="Genomic_DNA"/>
</dbReference>
<sequence>MAMISFIMMAYNVEKYIADAIVELQKENEVKWELIIVDDFSTDSTFEVAKRFADGDERIKLVKNTSKGKVTGTNYGYSLTSGDIIKCIDSDDVLLQDFFREYENMKKYDAHCHSAFIADHKLNTRAIYNINPLLISKGFEFVLSNLVSFPKWSWSFSRKIAEKIFPMPETLPFEDVWIALTVKKYSKNVYVIDKPIYLYRQHDNQTFGGIINYSKEKVIFRAKRLLALMDVLENEPRVFKGFEKNIFDSARVYNRLMSKERLSVWDVLISELRAMAKFKIILIKKFPMLAKYATILKWKLDALLSKN</sequence>
<feature type="domain" description="Glycosyltransferase 2-like" evidence="1">
    <location>
        <begin position="5"/>
        <end position="163"/>
    </location>
</feature>
<dbReference type="SUPFAM" id="SSF53448">
    <property type="entry name" value="Nucleotide-diphospho-sugar transferases"/>
    <property type="match status" value="1"/>
</dbReference>
<dbReference type="Pfam" id="PF00535">
    <property type="entry name" value="Glycos_transf_2"/>
    <property type="match status" value="1"/>
</dbReference>
<gene>
    <name evidence="2" type="ORF">JWV37_12360</name>
</gene>
<reference evidence="3" key="1">
    <citation type="submission" date="2021-02" db="EMBL/GenBank/DDBJ databases">
        <title>Sulfurospirillum tamanensis sp. nov.</title>
        <authorList>
            <person name="Merkel A.Y."/>
        </authorList>
    </citation>
    <scope>NUCLEOTIDE SEQUENCE [LARGE SCALE GENOMIC DNA]</scope>
    <source>
        <strain evidence="3">T05b</strain>
    </source>
</reference>
<reference evidence="2 3" key="2">
    <citation type="submission" date="2021-02" db="EMBL/GenBank/DDBJ databases">
        <title>Sulfurospirillum tamanensis sp. nov.</title>
        <authorList>
            <person name="Frolova A."/>
            <person name="Merkel A."/>
            <person name="Slobodkin A."/>
        </authorList>
    </citation>
    <scope>NUCLEOTIDE SEQUENCE [LARGE SCALE GENOMIC DNA]</scope>
    <source>
        <strain evidence="2 3">T05b</strain>
    </source>
</reference>
<accession>A0ABS2WV91</accession>
<dbReference type="InterPro" id="IPR001173">
    <property type="entry name" value="Glyco_trans_2-like"/>
</dbReference>
<dbReference type="Proteomes" id="UP000703590">
    <property type="component" value="Unassembled WGS sequence"/>
</dbReference>
<comment type="caution">
    <text evidence="2">The sequence shown here is derived from an EMBL/GenBank/DDBJ whole genome shotgun (WGS) entry which is preliminary data.</text>
</comment>
<dbReference type="PANTHER" id="PTHR22916">
    <property type="entry name" value="GLYCOSYLTRANSFERASE"/>
    <property type="match status" value="1"/>
</dbReference>
<organism evidence="2 3">
    <name type="scientific">Sulfurospirillum tamanense</name>
    <dbReference type="NCBI Taxonomy" id="2813362"/>
    <lineage>
        <taxon>Bacteria</taxon>
        <taxon>Pseudomonadati</taxon>
        <taxon>Campylobacterota</taxon>
        <taxon>Epsilonproteobacteria</taxon>
        <taxon>Campylobacterales</taxon>
        <taxon>Sulfurospirillaceae</taxon>
        <taxon>Sulfurospirillum</taxon>
    </lineage>
</organism>
<name>A0ABS2WV91_9BACT</name>
<evidence type="ECO:0000313" key="3">
    <source>
        <dbReference type="Proteomes" id="UP000703590"/>
    </source>
</evidence>
<proteinExistence type="predicted"/>
<dbReference type="Gene3D" id="3.90.550.10">
    <property type="entry name" value="Spore Coat Polysaccharide Biosynthesis Protein SpsA, Chain A"/>
    <property type="match status" value="1"/>
</dbReference>
<keyword evidence="3" id="KW-1185">Reference proteome</keyword>